<dbReference type="GO" id="GO:0047429">
    <property type="term" value="F:nucleoside triphosphate diphosphatase activity"/>
    <property type="evidence" value="ECO:0007669"/>
    <property type="project" value="UniProtKB-EC"/>
</dbReference>
<dbReference type="PANTHER" id="PTHR43213">
    <property type="entry name" value="BIFUNCTIONAL DTTP/UTP PYROPHOSPHATASE/METHYLTRANSFERASE PROTEIN-RELATED"/>
    <property type="match status" value="1"/>
</dbReference>
<dbReference type="NCBIfam" id="TIGR00172">
    <property type="entry name" value="maf"/>
    <property type="match status" value="1"/>
</dbReference>
<dbReference type="GO" id="GO:0005737">
    <property type="term" value="C:cytoplasm"/>
    <property type="evidence" value="ECO:0007669"/>
    <property type="project" value="UniProtKB-SubCell"/>
</dbReference>
<feature type="active site" description="Proton acceptor" evidence="3">
    <location>
        <position position="72"/>
    </location>
</feature>
<comment type="subcellular location">
    <subcellularLocation>
        <location evidence="3">Cytoplasm</location>
    </subcellularLocation>
</comment>
<dbReference type="InterPro" id="IPR029001">
    <property type="entry name" value="ITPase-like_fam"/>
</dbReference>
<dbReference type="AlphaFoldDB" id="A0A7W7D8N8"/>
<keyword evidence="3" id="KW-0546">Nucleotide metabolism</keyword>
<comment type="function">
    <text evidence="3">Nucleoside triphosphate pyrophosphatase. May have a dual role in cell division arrest and in preventing the incorporation of modified nucleotides into cellular nucleic acids.</text>
</comment>
<comment type="caution">
    <text evidence="3">Lacks conserved residue(s) required for the propagation of feature annotation.</text>
</comment>
<keyword evidence="2 3" id="KW-0378">Hydrolase</keyword>
<dbReference type="CDD" id="cd00555">
    <property type="entry name" value="Maf"/>
    <property type="match status" value="1"/>
</dbReference>
<organism evidence="4 5">
    <name type="scientific">Sphaerisporangium siamense</name>
    <dbReference type="NCBI Taxonomy" id="795645"/>
    <lineage>
        <taxon>Bacteria</taxon>
        <taxon>Bacillati</taxon>
        <taxon>Actinomycetota</taxon>
        <taxon>Actinomycetes</taxon>
        <taxon>Streptosporangiales</taxon>
        <taxon>Streptosporangiaceae</taxon>
        <taxon>Sphaerisporangium</taxon>
    </lineage>
</organism>
<dbReference type="PIRSF" id="PIRSF006305">
    <property type="entry name" value="Maf"/>
    <property type="match status" value="1"/>
</dbReference>
<evidence type="ECO:0000313" key="5">
    <source>
        <dbReference type="Proteomes" id="UP000542210"/>
    </source>
</evidence>
<evidence type="ECO:0000256" key="1">
    <source>
        <dbReference type="ARBA" id="ARBA00001968"/>
    </source>
</evidence>
<comment type="caution">
    <text evidence="4">The sequence shown here is derived from an EMBL/GenBank/DDBJ whole genome shotgun (WGS) entry which is preliminary data.</text>
</comment>
<name>A0A7W7D8N8_9ACTN</name>
<keyword evidence="5" id="KW-1185">Reference proteome</keyword>
<comment type="catalytic activity">
    <reaction evidence="3">
        <text>a ribonucleoside 5'-triphosphate + H2O = a ribonucleoside 5'-phosphate + diphosphate + H(+)</text>
        <dbReference type="Rhea" id="RHEA:23996"/>
        <dbReference type="ChEBI" id="CHEBI:15377"/>
        <dbReference type="ChEBI" id="CHEBI:15378"/>
        <dbReference type="ChEBI" id="CHEBI:33019"/>
        <dbReference type="ChEBI" id="CHEBI:58043"/>
        <dbReference type="ChEBI" id="CHEBI:61557"/>
        <dbReference type="EC" id="3.6.1.9"/>
    </reaction>
</comment>
<dbReference type="RefSeq" id="WP_184881610.1">
    <property type="nucleotide sequence ID" value="NZ_BOOV01000026.1"/>
</dbReference>
<dbReference type="InterPro" id="IPR003697">
    <property type="entry name" value="Maf-like"/>
</dbReference>
<keyword evidence="3" id="KW-0963">Cytoplasm</keyword>
<dbReference type="Pfam" id="PF02545">
    <property type="entry name" value="Maf"/>
    <property type="match status" value="1"/>
</dbReference>
<comment type="cofactor">
    <cofactor evidence="1 3">
        <name>a divalent metal cation</name>
        <dbReference type="ChEBI" id="CHEBI:60240"/>
    </cofactor>
</comment>
<evidence type="ECO:0000256" key="2">
    <source>
        <dbReference type="ARBA" id="ARBA00022801"/>
    </source>
</evidence>
<dbReference type="GO" id="GO:0009117">
    <property type="term" value="P:nucleotide metabolic process"/>
    <property type="evidence" value="ECO:0007669"/>
    <property type="project" value="UniProtKB-KW"/>
</dbReference>
<dbReference type="HAMAP" id="MF_00528">
    <property type="entry name" value="Maf"/>
    <property type="match status" value="1"/>
</dbReference>
<dbReference type="Proteomes" id="UP000542210">
    <property type="component" value="Unassembled WGS sequence"/>
</dbReference>
<comment type="similarity">
    <text evidence="3">Belongs to the Maf family.</text>
</comment>
<dbReference type="EMBL" id="JACHND010000001">
    <property type="protein sequence ID" value="MBB4702091.1"/>
    <property type="molecule type" value="Genomic_DNA"/>
</dbReference>
<protein>
    <recommendedName>
        <fullName evidence="3">Nucleoside triphosphate pyrophosphatase</fullName>
        <ecNumber evidence="3">3.6.1.9</ecNumber>
    </recommendedName>
    <alternativeName>
        <fullName evidence="3">Nucleotide pyrophosphatase</fullName>
        <shortName evidence="3">Nucleotide PPase</shortName>
    </alternativeName>
</protein>
<comment type="catalytic activity">
    <reaction evidence="3">
        <text>a 2'-deoxyribonucleoside 5'-triphosphate + H2O = a 2'-deoxyribonucleoside 5'-phosphate + diphosphate + H(+)</text>
        <dbReference type="Rhea" id="RHEA:44644"/>
        <dbReference type="ChEBI" id="CHEBI:15377"/>
        <dbReference type="ChEBI" id="CHEBI:15378"/>
        <dbReference type="ChEBI" id="CHEBI:33019"/>
        <dbReference type="ChEBI" id="CHEBI:61560"/>
        <dbReference type="ChEBI" id="CHEBI:65317"/>
        <dbReference type="EC" id="3.6.1.9"/>
    </reaction>
</comment>
<accession>A0A7W7D8N8</accession>
<evidence type="ECO:0000313" key="4">
    <source>
        <dbReference type="EMBL" id="MBB4702091.1"/>
    </source>
</evidence>
<dbReference type="SUPFAM" id="SSF52972">
    <property type="entry name" value="ITPase-like"/>
    <property type="match status" value="1"/>
</dbReference>
<dbReference type="PANTHER" id="PTHR43213:SF5">
    <property type="entry name" value="BIFUNCTIONAL DTTP_UTP PYROPHOSPHATASE_METHYLTRANSFERASE PROTEIN-RELATED"/>
    <property type="match status" value="1"/>
</dbReference>
<gene>
    <name evidence="4" type="ORF">BJ982_003635</name>
</gene>
<dbReference type="EC" id="3.6.1.9" evidence="3"/>
<dbReference type="Gene3D" id="3.90.950.10">
    <property type="match status" value="1"/>
</dbReference>
<proteinExistence type="inferred from homology"/>
<sequence>MTEIVLASASPARLALLRSAGLDPKVIVSNVDEEAASARYADAPAELCLVLARAKASAVADGLAEGLVIGCDSVLELDGRAYGKPESPEMAVERWRAMRGRTGTLYTGHCVIDAATGAQASAAGATVVRFGTPGDDEIAAYVATGEPLRVAGSFTLDGHGGWFVEGIDGDHGNVLGISLPLVRHLLAELGVQVTSLWKQGSLH</sequence>
<evidence type="ECO:0000256" key="3">
    <source>
        <dbReference type="HAMAP-Rule" id="MF_00528"/>
    </source>
</evidence>
<reference evidence="4 5" key="1">
    <citation type="submission" date="2020-08" db="EMBL/GenBank/DDBJ databases">
        <title>Sequencing the genomes of 1000 actinobacteria strains.</title>
        <authorList>
            <person name="Klenk H.-P."/>
        </authorList>
    </citation>
    <scope>NUCLEOTIDE SEQUENCE [LARGE SCALE GENOMIC DNA]</scope>
    <source>
        <strain evidence="4 5">DSM 45784</strain>
    </source>
</reference>